<comment type="subcellular location">
    <subcellularLocation>
        <location evidence="1">Membrane</location>
        <topology evidence="1">Multi-pass membrane protein</topology>
    </subcellularLocation>
</comment>
<accession>A0A9W6ZDV1</accession>
<feature type="transmembrane region" description="Helical" evidence="7">
    <location>
        <begin position="382"/>
        <end position="400"/>
    </location>
</feature>
<comment type="caution">
    <text evidence="8">The sequence shown here is derived from an EMBL/GenBank/DDBJ whole genome shotgun (WGS) entry which is preliminary data.</text>
</comment>
<dbReference type="Pfam" id="PF09815">
    <property type="entry name" value="XK-related"/>
    <property type="match status" value="1"/>
</dbReference>
<keyword evidence="5 7" id="KW-0472">Membrane</keyword>
<feature type="region of interest" description="Disordered" evidence="6">
    <location>
        <begin position="1"/>
        <end position="85"/>
    </location>
</feature>
<evidence type="ECO:0000256" key="4">
    <source>
        <dbReference type="ARBA" id="ARBA00022989"/>
    </source>
</evidence>
<feature type="compositionally biased region" description="Basic residues" evidence="6">
    <location>
        <begin position="586"/>
        <end position="601"/>
    </location>
</feature>
<feature type="compositionally biased region" description="Pro residues" evidence="6">
    <location>
        <begin position="25"/>
        <end position="38"/>
    </location>
</feature>
<feature type="transmembrane region" description="Helical" evidence="7">
    <location>
        <begin position="351"/>
        <end position="370"/>
    </location>
</feature>
<evidence type="ECO:0000313" key="9">
    <source>
        <dbReference type="Proteomes" id="UP001165122"/>
    </source>
</evidence>
<evidence type="ECO:0000256" key="3">
    <source>
        <dbReference type="ARBA" id="ARBA00022692"/>
    </source>
</evidence>
<evidence type="ECO:0000313" key="8">
    <source>
        <dbReference type="EMBL" id="GMH49462.1"/>
    </source>
</evidence>
<reference evidence="9" key="1">
    <citation type="journal article" date="2023" name="Commun. Biol.">
        <title>Genome analysis of Parmales, the sister group of diatoms, reveals the evolutionary specialization of diatoms from phago-mixotrophs to photoautotrophs.</title>
        <authorList>
            <person name="Ban H."/>
            <person name="Sato S."/>
            <person name="Yoshikawa S."/>
            <person name="Yamada K."/>
            <person name="Nakamura Y."/>
            <person name="Ichinomiya M."/>
            <person name="Sato N."/>
            <person name="Blanc-Mathieu R."/>
            <person name="Endo H."/>
            <person name="Kuwata A."/>
            <person name="Ogata H."/>
        </authorList>
    </citation>
    <scope>NUCLEOTIDE SEQUENCE [LARGE SCALE GENOMIC DNA]</scope>
    <source>
        <strain evidence="9">NIES 3700</strain>
    </source>
</reference>
<feature type="transmembrane region" description="Helical" evidence="7">
    <location>
        <begin position="280"/>
        <end position="302"/>
    </location>
</feature>
<organism evidence="8 9">
    <name type="scientific">Triparma laevis f. longispina</name>
    <dbReference type="NCBI Taxonomy" id="1714387"/>
    <lineage>
        <taxon>Eukaryota</taxon>
        <taxon>Sar</taxon>
        <taxon>Stramenopiles</taxon>
        <taxon>Ochrophyta</taxon>
        <taxon>Bolidophyceae</taxon>
        <taxon>Parmales</taxon>
        <taxon>Triparmaceae</taxon>
        <taxon>Triparma</taxon>
    </lineage>
</organism>
<keyword evidence="4 7" id="KW-1133">Transmembrane helix</keyword>
<sequence length="617" mass="69478">MATVRPNLASQLTPSLSPLPQDVSPLPPTPHPSPPPDPTIHRTLSTTLTSLPLTSSNGSTSVSSPQTLLIHPRNPTPPKSSSQNKSNRKLFRLCFSLFVSYFDIVTDLLVSKSYYDSNQLSTAYATISCILLTLGMQSVLVGIACKNKPWAKKGRRLGLAMVGLGPLTEGFHAWKRGDDDDPDMIISQPGVYTTIRSIEVIYESFPESIIQFFGFLTQKESELKAIRIISIVSSILSGAYIITESNFQNCRPLKYKQSQSDPYYEWPNRERGYERITQGLGMFLATLCYFCQYVFAAALVLVANEVDPCYGNAFFCMVFGEFLVICLYKHYNGEMWGVSVIGRPSFMNNYIVPPLILCLYYLLACVAPVMISATPIQLGPEVFSGIITWRLLTNWVVILLSLRALEGGEFLVTVRCGMKFYAYSMVGVAVGLGLFLKFSDKDFDVRLLWRKMTGRMQIKNCWQDDKIWAPDFETKEHEQWYLVSLFHPQYLPFDEVTSLIDSLAEKYGVGDAESRGEIERPSWLVGEQQEAAFIDRIVCIYEWKGVYWEEGDRIESALERLFGKRAHGGHLVNARRGHGATEVKQKTRKKKKKETRKKSGKGKVAVRGFLPQPPAGF</sequence>
<feature type="transmembrane region" description="Helical" evidence="7">
    <location>
        <begin position="420"/>
        <end position="438"/>
    </location>
</feature>
<dbReference type="GO" id="GO:0005886">
    <property type="term" value="C:plasma membrane"/>
    <property type="evidence" value="ECO:0007669"/>
    <property type="project" value="UniProtKB-ARBA"/>
</dbReference>
<feature type="region of interest" description="Disordered" evidence="6">
    <location>
        <begin position="575"/>
        <end position="617"/>
    </location>
</feature>
<evidence type="ECO:0000256" key="6">
    <source>
        <dbReference type="SAM" id="MobiDB-lite"/>
    </source>
</evidence>
<proteinExistence type="inferred from homology"/>
<dbReference type="AlphaFoldDB" id="A0A9W6ZDV1"/>
<dbReference type="InterPro" id="IPR018629">
    <property type="entry name" value="XK-rel"/>
</dbReference>
<keyword evidence="9" id="KW-1185">Reference proteome</keyword>
<protein>
    <submittedName>
        <fullName evidence="8">Uncharacterized protein</fullName>
    </submittedName>
</protein>
<evidence type="ECO:0000256" key="2">
    <source>
        <dbReference type="ARBA" id="ARBA00008789"/>
    </source>
</evidence>
<feature type="transmembrane region" description="Helical" evidence="7">
    <location>
        <begin position="309"/>
        <end position="331"/>
    </location>
</feature>
<evidence type="ECO:0000256" key="7">
    <source>
        <dbReference type="SAM" id="Phobius"/>
    </source>
</evidence>
<feature type="transmembrane region" description="Helical" evidence="7">
    <location>
        <begin position="122"/>
        <end position="145"/>
    </location>
</feature>
<evidence type="ECO:0000256" key="1">
    <source>
        <dbReference type="ARBA" id="ARBA00004141"/>
    </source>
</evidence>
<dbReference type="EMBL" id="BRXW01000383">
    <property type="protein sequence ID" value="GMH49462.1"/>
    <property type="molecule type" value="Genomic_DNA"/>
</dbReference>
<name>A0A9W6ZDV1_9STRA</name>
<feature type="compositionally biased region" description="Low complexity" evidence="6">
    <location>
        <begin position="43"/>
        <end position="64"/>
    </location>
</feature>
<dbReference type="OrthoDB" id="10466559at2759"/>
<feature type="compositionally biased region" description="Polar residues" evidence="6">
    <location>
        <begin position="8"/>
        <end position="18"/>
    </location>
</feature>
<dbReference type="Proteomes" id="UP001165122">
    <property type="component" value="Unassembled WGS sequence"/>
</dbReference>
<feature type="transmembrane region" description="Helical" evidence="7">
    <location>
        <begin position="90"/>
        <end position="110"/>
    </location>
</feature>
<comment type="similarity">
    <text evidence="2">Belongs to the XK family.</text>
</comment>
<gene>
    <name evidence="8" type="ORF">TrLO_g4698</name>
</gene>
<evidence type="ECO:0000256" key="5">
    <source>
        <dbReference type="ARBA" id="ARBA00023136"/>
    </source>
</evidence>
<keyword evidence="3 7" id="KW-0812">Transmembrane</keyword>